<feature type="transmembrane region" description="Helical" evidence="1">
    <location>
        <begin position="36"/>
        <end position="55"/>
    </location>
</feature>
<dbReference type="RefSeq" id="WP_121345276.1">
    <property type="nucleotide sequence ID" value="NZ_RBLG01000002.1"/>
</dbReference>
<keyword evidence="3" id="KW-1185">Reference proteome</keyword>
<evidence type="ECO:0000256" key="1">
    <source>
        <dbReference type="SAM" id="Phobius"/>
    </source>
</evidence>
<sequence>MKKEAKSKKKSRARLLHQYYSYTGFYKFVAKSVKKAIIPILLFIAAIFALDYFVLDLDKLLVTVTETYSPIGILSVFFASESLLGIIPPELFIAWAGKSEFPIFYLSLLAAASYMGGIVSYFIGVGITKIPVVHKQIETNMAKHIKNTRKWGGFLIIVGALLPIPFAMTSIAAGIIRFPFMSFLMYGLLRFVRFYAYALVIFEMV</sequence>
<keyword evidence="1" id="KW-1133">Transmembrane helix</keyword>
<dbReference type="EMBL" id="RBLG01000002">
    <property type="protein sequence ID" value="RKS53197.1"/>
    <property type="molecule type" value="Genomic_DNA"/>
</dbReference>
<feature type="transmembrane region" description="Helical" evidence="1">
    <location>
        <begin position="151"/>
        <end position="176"/>
    </location>
</feature>
<evidence type="ECO:0000313" key="2">
    <source>
        <dbReference type="EMBL" id="RKS53197.1"/>
    </source>
</evidence>
<feature type="transmembrane region" description="Helical" evidence="1">
    <location>
        <begin position="103"/>
        <end position="123"/>
    </location>
</feature>
<comment type="caution">
    <text evidence="2">The sequence shown here is derived from an EMBL/GenBank/DDBJ whole genome shotgun (WGS) entry which is preliminary data.</text>
</comment>
<gene>
    <name evidence="2" type="ORF">BC962_1446</name>
</gene>
<proteinExistence type="predicted"/>
<dbReference type="OrthoDB" id="1118259at2"/>
<keyword evidence="1" id="KW-0812">Transmembrane</keyword>
<reference evidence="2 3" key="1">
    <citation type="submission" date="2018-10" db="EMBL/GenBank/DDBJ databases">
        <title>Genomic Encyclopedia of Archaeal and Bacterial Type Strains, Phase II (KMG-II): from individual species to whole genera.</title>
        <authorList>
            <person name="Goeker M."/>
        </authorList>
    </citation>
    <scope>NUCLEOTIDE SEQUENCE [LARGE SCALE GENOMIC DNA]</scope>
    <source>
        <strain evidence="2 3">DSM 19839</strain>
    </source>
</reference>
<evidence type="ECO:0000313" key="3">
    <source>
        <dbReference type="Proteomes" id="UP000276282"/>
    </source>
</evidence>
<feature type="transmembrane region" description="Helical" evidence="1">
    <location>
        <begin position="183"/>
        <end position="202"/>
    </location>
</feature>
<dbReference type="InterPro" id="IPR051311">
    <property type="entry name" value="DedA_domain"/>
</dbReference>
<dbReference type="PANTHER" id="PTHR42709:SF11">
    <property type="entry name" value="DEDA FAMILY PROTEIN"/>
    <property type="match status" value="1"/>
</dbReference>
<keyword evidence="1" id="KW-0472">Membrane</keyword>
<dbReference type="GO" id="GO:0005886">
    <property type="term" value="C:plasma membrane"/>
    <property type="evidence" value="ECO:0007669"/>
    <property type="project" value="TreeGrafter"/>
</dbReference>
<protein>
    <submittedName>
        <fullName evidence="2">Membrane protein YqaA with SNARE-associated domain</fullName>
    </submittedName>
</protein>
<name>A0A495PSM6_9FLAO</name>
<organism evidence="2 3">
    <name type="scientific">Gillisia mitskevichiae</name>
    <dbReference type="NCBI Taxonomy" id="270921"/>
    <lineage>
        <taxon>Bacteria</taxon>
        <taxon>Pseudomonadati</taxon>
        <taxon>Bacteroidota</taxon>
        <taxon>Flavobacteriia</taxon>
        <taxon>Flavobacteriales</taxon>
        <taxon>Flavobacteriaceae</taxon>
        <taxon>Gillisia</taxon>
    </lineage>
</organism>
<dbReference type="Proteomes" id="UP000276282">
    <property type="component" value="Unassembled WGS sequence"/>
</dbReference>
<accession>A0A495PSM6</accession>
<dbReference type="AlphaFoldDB" id="A0A495PSM6"/>
<dbReference type="PANTHER" id="PTHR42709">
    <property type="entry name" value="ALKALINE PHOSPHATASE LIKE PROTEIN"/>
    <property type="match status" value="1"/>
</dbReference>